<dbReference type="InterPro" id="IPR028056">
    <property type="entry name" value="Colicin_M"/>
</dbReference>
<dbReference type="KEGG" id="ege:EM595_2225"/>
<dbReference type="OrthoDB" id="6778556at2"/>
<evidence type="ECO:0008006" key="3">
    <source>
        <dbReference type="Google" id="ProtNLM"/>
    </source>
</evidence>
<name>A0A0U5L5M5_9GAMM</name>
<dbReference type="RefSeq" id="WP_067431670.1">
    <property type="nucleotide sequence ID" value="NZ_LN907827.1"/>
</dbReference>
<dbReference type="Gene3D" id="3.30.450.400">
    <property type="entry name" value="Colicin M, catalytic domain"/>
    <property type="match status" value="1"/>
</dbReference>
<dbReference type="EMBL" id="LN907827">
    <property type="protein sequence ID" value="CUU24459.1"/>
    <property type="molecule type" value="Genomic_DNA"/>
</dbReference>
<gene>
    <name evidence="1" type="ORF">EM595_2225</name>
</gene>
<accession>A0A0U5L5M5</accession>
<dbReference type="AlphaFoldDB" id="A0A0U5L5M5"/>
<protein>
    <recommendedName>
        <fullName evidence="3">Lipid II-degrading bacteriocin</fullName>
    </recommendedName>
</protein>
<dbReference type="GO" id="GO:0042742">
    <property type="term" value="P:defense response to bacterium"/>
    <property type="evidence" value="ECO:0007669"/>
    <property type="project" value="InterPro"/>
</dbReference>
<dbReference type="STRING" id="1619313.EM595_2225"/>
<dbReference type="Proteomes" id="UP000059419">
    <property type="component" value="Chromosome 1"/>
</dbReference>
<proteinExistence type="predicted"/>
<dbReference type="PATRIC" id="fig|1619313.3.peg.2314"/>
<reference evidence="2" key="1">
    <citation type="submission" date="2015-11" db="EMBL/GenBank/DDBJ databases">
        <authorList>
            <person name="Blom J."/>
        </authorList>
    </citation>
    <scope>NUCLEOTIDE SEQUENCE [LARGE SCALE GENOMIC DNA]</scope>
</reference>
<organism evidence="1 2">
    <name type="scientific">Duffyella gerundensis</name>
    <dbReference type="NCBI Taxonomy" id="1619313"/>
    <lineage>
        <taxon>Bacteria</taxon>
        <taxon>Pseudomonadati</taxon>
        <taxon>Pseudomonadota</taxon>
        <taxon>Gammaproteobacteria</taxon>
        <taxon>Enterobacterales</taxon>
        <taxon>Erwiniaceae</taxon>
        <taxon>Duffyella</taxon>
    </lineage>
</organism>
<sequence>MSDMIVISPPVVTTGDSSVMYPGGNGGGAAAGGPPPNVRYATELHGGSYYRNTTPVIAKDLKGNLSEEKKLENAMWWFKNCVFINMCELAASPVAELAKRFDTPERINFSPDNGPPQLSNSPYAIAAALSNFLWGNGRTMSVDIGALSLQFIQAGNIPGFNERMNAIGNPGRHDLTFSFPYNTASSNVFMPYILGNITLQLDGTFTRNATGTWSFDGVVRAQAPDLYDFNASTHRSKTNEDLTTIGRWMGERFNGVPYKIEINGETAVKF</sequence>
<evidence type="ECO:0000313" key="2">
    <source>
        <dbReference type="Proteomes" id="UP000059419"/>
    </source>
</evidence>
<evidence type="ECO:0000313" key="1">
    <source>
        <dbReference type="EMBL" id="CUU24459.1"/>
    </source>
</evidence>
<keyword evidence="2" id="KW-1185">Reference proteome</keyword>
<dbReference type="Pfam" id="PF14859">
    <property type="entry name" value="Colicin_M"/>
    <property type="match status" value="1"/>
</dbReference>